<dbReference type="EMBL" id="SRLO01000457">
    <property type="protein sequence ID" value="TNN55386.1"/>
    <property type="molecule type" value="Genomic_DNA"/>
</dbReference>
<feature type="compositionally biased region" description="Polar residues" evidence="1">
    <location>
        <begin position="28"/>
        <end position="37"/>
    </location>
</feature>
<feature type="region of interest" description="Disordered" evidence="1">
    <location>
        <begin position="1"/>
        <end position="37"/>
    </location>
</feature>
<proteinExistence type="predicted"/>
<name>A0A4Z2GPI8_9TELE</name>
<reference evidence="2 3" key="1">
    <citation type="submission" date="2019-03" db="EMBL/GenBank/DDBJ databases">
        <title>First draft genome of Liparis tanakae, snailfish: a comprehensive survey of snailfish specific genes.</title>
        <authorList>
            <person name="Kim W."/>
            <person name="Song I."/>
            <person name="Jeong J.-H."/>
            <person name="Kim D."/>
            <person name="Kim S."/>
            <person name="Ryu S."/>
            <person name="Song J.Y."/>
            <person name="Lee S.K."/>
        </authorList>
    </citation>
    <scope>NUCLEOTIDE SEQUENCE [LARGE SCALE GENOMIC DNA]</scope>
    <source>
        <tissue evidence="2">Muscle</tissue>
    </source>
</reference>
<gene>
    <name evidence="2" type="ORF">EYF80_034398</name>
</gene>
<dbReference type="Proteomes" id="UP000314294">
    <property type="component" value="Unassembled WGS sequence"/>
</dbReference>
<accession>A0A4Z2GPI8</accession>
<protein>
    <submittedName>
        <fullName evidence="2">Uncharacterized protein</fullName>
    </submittedName>
</protein>
<comment type="caution">
    <text evidence="2">The sequence shown here is derived from an EMBL/GenBank/DDBJ whole genome shotgun (WGS) entry which is preliminary data.</text>
</comment>
<dbReference type="AlphaFoldDB" id="A0A4Z2GPI8"/>
<evidence type="ECO:0000313" key="2">
    <source>
        <dbReference type="EMBL" id="TNN55386.1"/>
    </source>
</evidence>
<evidence type="ECO:0000256" key="1">
    <source>
        <dbReference type="SAM" id="MobiDB-lite"/>
    </source>
</evidence>
<sequence length="73" mass="8036">MTLTLSKVQKRAGRNSEFRAGRVKAGRTRQQGSSHFSDCRSSQFVSSDLVKVPHATGMCWQKGARLAPGELDE</sequence>
<keyword evidence="3" id="KW-1185">Reference proteome</keyword>
<organism evidence="2 3">
    <name type="scientific">Liparis tanakae</name>
    <name type="common">Tanaka's snailfish</name>
    <dbReference type="NCBI Taxonomy" id="230148"/>
    <lineage>
        <taxon>Eukaryota</taxon>
        <taxon>Metazoa</taxon>
        <taxon>Chordata</taxon>
        <taxon>Craniata</taxon>
        <taxon>Vertebrata</taxon>
        <taxon>Euteleostomi</taxon>
        <taxon>Actinopterygii</taxon>
        <taxon>Neopterygii</taxon>
        <taxon>Teleostei</taxon>
        <taxon>Neoteleostei</taxon>
        <taxon>Acanthomorphata</taxon>
        <taxon>Eupercaria</taxon>
        <taxon>Perciformes</taxon>
        <taxon>Cottioidei</taxon>
        <taxon>Cottales</taxon>
        <taxon>Liparidae</taxon>
        <taxon>Liparis</taxon>
    </lineage>
</organism>
<evidence type="ECO:0000313" key="3">
    <source>
        <dbReference type="Proteomes" id="UP000314294"/>
    </source>
</evidence>